<dbReference type="AlphaFoldDB" id="A0AAD9TXK9"/>
<evidence type="ECO:0000256" key="1">
    <source>
        <dbReference type="SAM" id="Phobius"/>
    </source>
</evidence>
<comment type="caution">
    <text evidence="2">The sequence shown here is derived from an EMBL/GenBank/DDBJ whole genome shotgun (WGS) entry which is preliminary data.</text>
</comment>
<evidence type="ECO:0000313" key="2">
    <source>
        <dbReference type="EMBL" id="KAK2644139.1"/>
    </source>
</evidence>
<organism evidence="2 3">
    <name type="scientific">Dipteronia dyeriana</name>
    <dbReference type="NCBI Taxonomy" id="168575"/>
    <lineage>
        <taxon>Eukaryota</taxon>
        <taxon>Viridiplantae</taxon>
        <taxon>Streptophyta</taxon>
        <taxon>Embryophyta</taxon>
        <taxon>Tracheophyta</taxon>
        <taxon>Spermatophyta</taxon>
        <taxon>Magnoliopsida</taxon>
        <taxon>eudicotyledons</taxon>
        <taxon>Gunneridae</taxon>
        <taxon>Pentapetalae</taxon>
        <taxon>rosids</taxon>
        <taxon>malvids</taxon>
        <taxon>Sapindales</taxon>
        <taxon>Sapindaceae</taxon>
        <taxon>Hippocastanoideae</taxon>
        <taxon>Acereae</taxon>
        <taxon>Dipteronia</taxon>
    </lineage>
</organism>
<name>A0AAD9TXK9_9ROSI</name>
<keyword evidence="1" id="KW-0472">Membrane</keyword>
<keyword evidence="3" id="KW-1185">Reference proteome</keyword>
<accession>A0AAD9TXK9</accession>
<reference evidence="2" key="1">
    <citation type="journal article" date="2023" name="Plant J.">
        <title>Genome sequences and population genomics provide insights into the demographic history, inbreeding, and mutation load of two 'living fossil' tree species of Dipteronia.</title>
        <authorList>
            <person name="Feng Y."/>
            <person name="Comes H.P."/>
            <person name="Chen J."/>
            <person name="Zhu S."/>
            <person name="Lu R."/>
            <person name="Zhang X."/>
            <person name="Li P."/>
            <person name="Qiu J."/>
            <person name="Olsen K.M."/>
            <person name="Qiu Y."/>
        </authorList>
    </citation>
    <scope>NUCLEOTIDE SEQUENCE</scope>
    <source>
        <strain evidence="2">KIB01</strain>
    </source>
</reference>
<feature type="transmembrane region" description="Helical" evidence="1">
    <location>
        <begin position="51"/>
        <end position="73"/>
    </location>
</feature>
<sequence length="365" mass="40944">MKHISATWSVFSAKKLIDFLLDDRNLFDLRIISALSEDRKKTVERNLENKCICSLLSILLVIVLTYILSVLILSSNARKLVEGARKRMVNKGKDEDNKKKKIRIPQASSLIKGGKSSDVGPLPKHTKVVSFTASVSITSAYVPVFGSLPLDAIPLHVSSNGPLEVSVVLVEESSVGDKLEDLYAHDSKISSNYFINPLATEFNPNEKPITPETGVEFMCSYGKNMLRSRAMGNLLEMEKKYEGKRESYKKAANRTIKGMKDDNTVDLFLAFDEFYDIQTENFDRAMKVIKEMLLRSYPEFDFRVFDTKFEVNFSDNDPTNVSSDDDRFDKAVRAEEASGKGKGTFAPADDALRTVAVYRPNCGDQ</sequence>
<keyword evidence="1" id="KW-1133">Transmembrane helix</keyword>
<keyword evidence="1" id="KW-0812">Transmembrane</keyword>
<proteinExistence type="predicted"/>
<protein>
    <submittedName>
        <fullName evidence="2">Uncharacterized protein</fullName>
    </submittedName>
</protein>
<evidence type="ECO:0000313" key="3">
    <source>
        <dbReference type="Proteomes" id="UP001280121"/>
    </source>
</evidence>
<gene>
    <name evidence="2" type="ORF">Ddye_019334</name>
</gene>
<dbReference type="Proteomes" id="UP001280121">
    <property type="component" value="Unassembled WGS sequence"/>
</dbReference>
<dbReference type="EMBL" id="JANJYI010000006">
    <property type="protein sequence ID" value="KAK2644139.1"/>
    <property type="molecule type" value="Genomic_DNA"/>
</dbReference>